<reference evidence="8 9" key="1">
    <citation type="submission" date="2020-10" db="EMBL/GenBank/DDBJ databases">
        <title>Connecting structure to function with the recovery of over 1000 high-quality activated sludge metagenome-assembled genomes encoding full-length rRNA genes using long-read sequencing.</title>
        <authorList>
            <person name="Singleton C.M."/>
            <person name="Petriglieri F."/>
            <person name="Kristensen J.M."/>
            <person name="Kirkegaard R.H."/>
            <person name="Michaelsen T.Y."/>
            <person name="Andersen M.H."/>
            <person name="Karst S.M."/>
            <person name="Dueholm M.S."/>
            <person name="Nielsen P.H."/>
            <person name="Albertsen M."/>
        </authorList>
    </citation>
    <scope>NUCLEOTIDE SEQUENCE [LARGE SCALE GENOMIC DNA]</scope>
    <source>
        <strain evidence="8">EsbW_18-Q3-R4-48_BATAC.285</strain>
    </source>
</reference>
<dbReference type="AlphaFoldDB" id="A0A935PZ34"/>
<comment type="subcellular location">
    <subcellularLocation>
        <location evidence="1">Membrane</location>
    </subcellularLocation>
</comment>
<dbReference type="PANTHER" id="PTHR32089">
    <property type="entry name" value="METHYL-ACCEPTING CHEMOTAXIS PROTEIN MCPB"/>
    <property type="match status" value="1"/>
</dbReference>
<evidence type="ECO:0000256" key="3">
    <source>
        <dbReference type="ARBA" id="ARBA00029447"/>
    </source>
</evidence>
<dbReference type="CDD" id="cd06225">
    <property type="entry name" value="HAMP"/>
    <property type="match status" value="1"/>
</dbReference>
<feature type="domain" description="Methyl-accepting transducer" evidence="6">
    <location>
        <begin position="115"/>
        <end position="351"/>
    </location>
</feature>
<dbReference type="PANTHER" id="PTHR32089:SF112">
    <property type="entry name" value="LYSOZYME-LIKE PROTEIN-RELATED"/>
    <property type="match status" value="1"/>
</dbReference>
<dbReference type="Pfam" id="PF00015">
    <property type="entry name" value="MCPsignal"/>
    <property type="match status" value="1"/>
</dbReference>
<dbReference type="Proteomes" id="UP000697998">
    <property type="component" value="Unassembled WGS sequence"/>
</dbReference>
<comment type="caution">
    <text evidence="8">The sequence shown here is derived from an EMBL/GenBank/DDBJ whole genome shotgun (WGS) entry which is preliminary data.</text>
</comment>
<dbReference type="SMART" id="SM00304">
    <property type="entry name" value="HAMP"/>
    <property type="match status" value="2"/>
</dbReference>
<evidence type="ECO:0000313" key="8">
    <source>
        <dbReference type="EMBL" id="MBK7673935.1"/>
    </source>
</evidence>
<evidence type="ECO:0000256" key="5">
    <source>
        <dbReference type="SAM" id="Phobius"/>
    </source>
</evidence>
<protein>
    <submittedName>
        <fullName evidence="8">Methyl-accepting chemotaxis protein</fullName>
    </submittedName>
</protein>
<sequence length="565" mass="60682">MSGVTWRIRVALLLQVAAAALVGYLANTVFAAGLYGWLGALGALVLVAVVMAWLVERHLVCRLEALRNVIARTYADGDLTRRAAVEGKDEVAAVAGAFNRLMESFATIVGKLLFNSIEVGNASRQLIGDANRVASGSNQQRDAALATVGEMGALTENLNQVSQNATETAAISGTSNSLSTEGMAIVRSASAEMEQIAASVTQSAKVVCALGERSKAISGIVQTIREIADQTNLLALNAAIEAARAGDQGRGFAVVADEVRKLAERTSHATGEISQMIAAIQGETQSAIVSIEAGSGQARKGAELARQAAQSLERINRGARETMEKVDAIAAAVAQQSRTGQSIAEHVHKIREMAETNNAVTADTLLAVDHVECLAENLKEIGSVFKLGPAGEQAVATHGRMPAIVRQAALTVGEVFDRAVDAGRIAVGDLFDDRYQPIPNTKPQKFKTRFDDFTDQSVAPLQEGLLAQHQWLVYAICIDRNGYVPTHNRIFSQPLTGDEKVDFLNNRTKRLFDDPVGKRCGDHEHSFLLQTYRRDTGELMHDISAPIYVKGRHWGGFRIGYRTAT</sequence>
<evidence type="ECO:0000256" key="2">
    <source>
        <dbReference type="ARBA" id="ARBA00023224"/>
    </source>
</evidence>
<dbReference type="SUPFAM" id="SSF58104">
    <property type="entry name" value="Methyl-accepting chemotaxis protein (MCP) signaling domain"/>
    <property type="match status" value="1"/>
</dbReference>
<evidence type="ECO:0000259" key="6">
    <source>
        <dbReference type="PROSITE" id="PS50111"/>
    </source>
</evidence>
<evidence type="ECO:0000259" key="7">
    <source>
        <dbReference type="PROSITE" id="PS50885"/>
    </source>
</evidence>
<dbReference type="PRINTS" id="PR00260">
    <property type="entry name" value="CHEMTRNSDUCR"/>
</dbReference>
<keyword evidence="5" id="KW-0472">Membrane</keyword>
<dbReference type="PROSITE" id="PS50111">
    <property type="entry name" value="CHEMOTAXIS_TRANSDUC_2"/>
    <property type="match status" value="1"/>
</dbReference>
<dbReference type="GO" id="GO:0004888">
    <property type="term" value="F:transmembrane signaling receptor activity"/>
    <property type="evidence" value="ECO:0007669"/>
    <property type="project" value="InterPro"/>
</dbReference>
<name>A0A935PZ34_9PROT</name>
<accession>A0A935PZ34</accession>
<dbReference type="SMART" id="SM00283">
    <property type="entry name" value="MA"/>
    <property type="match status" value="1"/>
</dbReference>
<keyword evidence="5" id="KW-1133">Transmembrane helix</keyword>
<feature type="domain" description="HAMP" evidence="7">
    <location>
        <begin position="71"/>
        <end position="110"/>
    </location>
</feature>
<dbReference type="InterPro" id="IPR004090">
    <property type="entry name" value="Chemotax_Me-accpt_rcpt"/>
</dbReference>
<organism evidence="8 9">
    <name type="scientific">Candidatus Accumulibacter proximus</name>
    <dbReference type="NCBI Taxonomy" id="2954385"/>
    <lineage>
        <taxon>Bacteria</taxon>
        <taxon>Pseudomonadati</taxon>
        <taxon>Pseudomonadota</taxon>
        <taxon>Betaproteobacteria</taxon>
        <taxon>Candidatus Accumulibacter</taxon>
    </lineage>
</organism>
<keyword evidence="2 4" id="KW-0807">Transducer</keyword>
<dbReference type="EMBL" id="JADJMH010000001">
    <property type="protein sequence ID" value="MBK7673935.1"/>
    <property type="molecule type" value="Genomic_DNA"/>
</dbReference>
<dbReference type="InterPro" id="IPR003660">
    <property type="entry name" value="HAMP_dom"/>
</dbReference>
<dbReference type="FunFam" id="1.10.287.950:FF:000001">
    <property type="entry name" value="Methyl-accepting chemotaxis sensory transducer"/>
    <property type="match status" value="1"/>
</dbReference>
<dbReference type="GO" id="GO:0007165">
    <property type="term" value="P:signal transduction"/>
    <property type="evidence" value="ECO:0007669"/>
    <property type="project" value="UniProtKB-KW"/>
</dbReference>
<dbReference type="InterPro" id="IPR004089">
    <property type="entry name" value="MCPsignal_dom"/>
</dbReference>
<proteinExistence type="inferred from homology"/>
<dbReference type="PROSITE" id="PS50885">
    <property type="entry name" value="HAMP"/>
    <property type="match status" value="1"/>
</dbReference>
<dbReference type="CDD" id="cd11386">
    <property type="entry name" value="MCP_signal"/>
    <property type="match status" value="1"/>
</dbReference>
<evidence type="ECO:0000256" key="4">
    <source>
        <dbReference type="PROSITE-ProRule" id="PRU00284"/>
    </source>
</evidence>
<dbReference type="GO" id="GO:0006935">
    <property type="term" value="P:chemotaxis"/>
    <property type="evidence" value="ECO:0007669"/>
    <property type="project" value="InterPro"/>
</dbReference>
<feature type="transmembrane region" description="Helical" evidence="5">
    <location>
        <begin position="35"/>
        <end position="55"/>
    </location>
</feature>
<dbReference type="Gene3D" id="1.10.287.950">
    <property type="entry name" value="Methyl-accepting chemotaxis protein"/>
    <property type="match status" value="1"/>
</dbReference>
<evidence type="ECO:0000313" key="9">
    <source>
        <dbReference type="Proteomes" id="UP000697998"/>
    </source>
</evidence>
<evidence type="ECO:0000256" key="1">
    <source>
        <dbReference type="ARBA" id="ARBA00004370"/>
    </source>
</evidence>
<dbReference type="GO" id="GO:0016020">
    <property type="term" value="C:membrane"/>
    <property type="evidence" value="ECO:0007669"/>
    <property type="project" value="UniProtKB-SubCell"/>
</dbReference>
<comment type="similarity">
    <text evidence="3">Belongs to the methyl-accepting chemotaxis (MCP) protein family.</text>
</comment>
<gene>
    <name evidence="8" type="ORF">IPJ27_03735</name>
</gene>
<dbReference type="Pfam" id="PF00672">
    <property type="entry name" value="HAMP"/>
    <property type="match status" value="1"/>
</dbReference>
<keyword evidence="5" id="KW-0812">Transmembrane</keyword>